<protein>
    <submittedName>
        <fullName evidence="2">Uncharacterized protein</fullName>
    </submittedName>
</protein>
<dbReference type="AlphaFoldDB" id="A0A0K6FYV8"/>
<evidence type="ECO:0000313" key="2">
    <source>
        <dbReference type="EMBL" id="CUA71177.1"/>
    </source>
</evidence>
<feature type="compositionally biased region" description="Low complexity" evidence="1">
    <location>
        <begin position="67"/>
        <end position="86"/>
    </location>
</feature>
<organism evidence="2 3">
    <name type="scientific">Rhizoctonia solani</name>
    <dbReference type="NCBI Taxonomy" id="456999"/>
    <lineage>
        <taxon>Eukaryota</taxon>
        <taxon>Fungi</taxon>
        <taxon>Dikarya</taxon>
        <taxon>Basidiomycota</taxon>
        <taxon>Agaricomycotina</taxon>
        <taxon>Agaricomycetes</taxon>
        <taxon>Cantharellales</taxon>
        <taxon>Ceratobasidiaceae</taxon>
        <taxon>Rhizoctonia</taxon>
    </lineage>
</organism>
<reference evidence="2 3" key="1">
    <citation type="submission" date="2015-07" db="EMBL/GenBank/DDBJ databases">
        <authorList>
            <person name="Noorani M."/>
        </authorList>
    </citation>
    <scope>NUCLEOTIDE SEQUENCE [LARGE SCALE GENOMIC DNA]</scope>
    <source>
        <strain evidence="2">BBA 69670</strain>
    </source>
</reference>
<dbReference type="Proteomes" id="UP000044841">
    <property type="component" value="Unassembled WGS sequence"/>
</dbReference>
<dbReference type="EMBL" id="CYGV01001222">
    <property type="protein sequence ID" value="CUA71177.1"/>
    <property type="molecule type" value="Genomic_DNA"/>
</dbReference>
<proteinExistence type="predicted"/>
<keyword evidence="3" id="KW-1185">Reference proteome</keyword>
<evidence type="ECO:0000256" key="1">
    <source>
        <dbReference type="SAM" id="MobiDB-lite"/>
    </source>
</evidence>
<feature type="region of interest" description="Disordered" evidence="1">
    <location>
        <begin position="61"/>
        <end position="86"/>
    </location>
</feature>
<accession>A0A0K6FYV8</accession>
<evidence type="ECO:0000313" key="3">
    <source>
        <dbReference type="Proteomes" id="UP000044841"/>
    </source>
</evidence>
<sequence length="637" mass="71624">MEDKEKTKIIDITDEDLAVDGFLGDGAFASVIQTIEIAKENPALMGEVTWWMLESQHISIQEETTPHSRTSSNNSTNTSGFSTLSLSPSTLPPLISDFERVHYYHGISLDPPELYYRSDLQSNPFPLPLPGARWFQLPIKTAQGVFETPLNKVWNIVAPRIIDLFDARDIKYSVLMPARFSSADKNGDSTLGPIVIWVATHPGTINLELARDASSDILQILKGYQVEGAVVEWIEGSVEKLAGTPLMYITHHTNPTHSVRRPFTAALGMPIAAKEREEEDMSGTVSFYFHEGGDSNKVFGVTNKHVLHRDTAVDYLFRGAGTPRQLVRLCGHHRFQRALADIRRLATKNLSEAVDSTEEIVRLQNEPRSTNPERVKNQNCALDAMRDQLEKMNKKNKRLYAFSHEVHTHWTEITRRTIGHVHWAPSISIVGDSNHAYTRDIGTFELEAAKFREHFKGNIVDLGDKYARYDLNKKFFVSKTTNAVEIPSNRVLRIRGVVERELLNMRDSCDDDMVPVFIVGKDGNATDLTLGRYSGLEAYVCDKSNNRSIEVAIFNYDRMSGDFSAKGDSGALIWTSDGRMLAVLHSGMPRGPYNNTHVTFGTPAWWVVEQLKAQYPNADFDRTSYFPPKCNQEGASE</sequence>
<gene>
    <name evidence="2" type="ORF">RSOLAG22IIIB_09403</name>
</gene>
<name>A0A0K6FYV8_9AGAM</name>